<evidence type="ECO:0000256" key="1">
    <source>
        <dbReference type="ARBA" id="ARBA00008609"/>
    </source>
</evidence>
<dbReference type="Gene3D" id="3.30.1360.120">
    <property type="entry name" value="Probable tRNA modification gtpase trme, domain 1"/>
    <property type="match status" value="1"/>
</dbReference>
<feature type="domain" description="GCVT N-terminal" evidence="8">
    <location>
        <begin position="9"/>
        <end position="266"/>
    </location>
</feature>
<name>A0ABY8EDI3_9FIRM</name>
<sequence>MQNLKKTALFDTHEKYGGKIIDFSGWQLPVQYEGITSEHESTRNKAGLFDVSHMGEVEIKGKDAFKFVQNLVTNDVSVLEDNQVLYTFMCYEHGGVVDDLLVYRFDEEHFFLVINAGNIDKDFEWMKMNSEEYDIELMNISDQVSQLAIQGPSAQEILQKLIDVDLTQIHFFYCKRNVNIDGVSCLVSRTGYTGEDGFEIYLDNDRAEYVWEKLMEVGKELGLKPVGLGARDTLRFEVALPLYGNELSKDITPLEAGLGFFVKLEKDDFIGKDALIKQKSDGLKRKIVGFEMIDKGIPRHGYEVWADGKQIGFVTTGYASPTVKKNIGFAMVPIEYSKLDTPIEIKVRKRILKAKVVSKRFYTKSYKKV</sequence>
<dbReference type="Gene3D" id="4.10.1250.10">
    <property type="entry name" value="Aminomethyltransferase fragment"/>
    <property type="match status" value="1"/>
</dbReference>
<keyword evidence="4 7" id="KW-0808">Transferase</keyword>
<protein>
    <recommendedName>
        <fullName evidence="2 7">Aminomethyltransferase</fullName>
        <ecNumber evidence="2 7">2.1.2.10</ecNumber>
    </recommendedName>
    <alternativeName>
        <fullName evidence="5 7">Glycine cleavage system T protein</fullName>
    </alternativeName>
</protein>
<dbReference type="Pfam" id="PF08669">
    <property type="entry name" value="GCV_T_C"/>
    <property type="match status" value="1"/>
</dbReference>
<dbReference type="SUPFAM" id="SSF101790">
    <property type="entry name" value="Aminomethyltransferase beta-barrel domain"/>
    <property type="match status" value="1"/>
</dbReference>
<evidence type="ECO:0000259" key="9">
    <source>
        <dbReference type="Pfam" id="PF08669"/>
    </source>
</evidence>
<accession>A0ABY8EDI3</accession>
<dbReference type="GO" id="GO:0004047">
    <property type="term" value="F:aminomethyltransferase activity"/>
    <property type="evidence" value="ECO:0007669"/>
    <property type="project" value="UniProtKB-EC"/>
</dbReference>
<dbReference type="InterPro" id="IPR022903">
    <property type="entry name" value="GcvT_bac"/>
</dbReference>
<dbReference type="Gene3D" id="2.40.30.110">
    <property type="entry name" value="Aminomethyltransferase beta-barrel domains"/>
    <property type="match status" value="1"/>
</dbReference>
<proteinExistence type="inferred from homology"/>
<organism evidence="10 11">
    <name type="scientific">Tepidibacter hydrothermalis</name>
    <dbReference type="NCBI Taxonomy" id="3036126"/>
    <lineage>
        <taxon>Bacteria</taxon>
        <taxon>Bacillati</taxon>
        <taxon>Bacillota</taxon>
        <taxon>Clostridia</taxon>
        <taxon>Peptostreptococcales</taxon>
        <taxon>Peptostreptococcaceae</taxon>
        <taxon>Tepidibacter</taxon>
    </lineage>
</organism>
<comment type="similarity">
    <text evidence="1 7">Belongs to the GcvT family.</text>
</comment>
<evidence type="ECO:0000256" key="4">
    <source>
        <dbReference type="ARBA" id="ARBA00022679"/>
    </source>
</evidence>
<dbReference type="RefSeq" id="WP_277730828.1">
    <property type="nucleotide sequence ID" value="NZ_CP120733.1"/>
</dbReference>
<keyword evidence="3 7" id="KW-0032">Aminotransferase</keyword>
<feature type="domain" description="Aminomethyltransferase C-terminal" evidence="9">
    <location>
        <begin position="285"/>
        <end position="362"/>
    </location>
</feature>
<evidence type="ECO:0000256" key="5">
    <source>
        <dbReference type="ARBA" id="ARBA00031395"/>
    </source>
</evidence>
<dbReference type="PANTHER" id="PTHR43757:SF2">
    <property type="entry name" value="AMINOMETHYLTRANSFERASE, MITOCHONDRIAL"/>
    <property type="match status" value="1"/>
</dbReference>
<dbReference type="Gene3D" id="3.30.70.1400">
    <property type="entry name" value="Aminomethyltransferase beta-barrel domains"/>
    <property type="match status" value="1"/>
</dbReference>
<gene>
    <name evidence="7 10" type="primary">gcvT</name>
    <name evidence="10" type="ORF">P4S50_10975</name>
</gene>
<dbReference type="PIRSF" id="PIRSF006487">
    <property type="entry name" value="GcvT"/>
    <property type="match status" value="1"/>
</dbReference>
<evidence type="ECO:0000256" key="2">
    <source>
        <dbReference type="ARBA" id="ARBA00012616"/>
    </source>
</evidence>
<dbReference type="HAMAP" id="MF_00259">
    <property type="entry name" value="GcvT"/>
    <property type="match status" value="1"/>
</dbReference>
<evidence type="ECO:0000256" key="3">
    <source>
        <dbReference type="ARBA" id="ARBA00022576"/>
    </source>
</evidence>
<reference evidence="10 11" key="1">
    <citation type="submission" date="2023-03" db="EMBL/GenBank/DDBJ databases">
        <title>Complete genome sequence of Tepidibacter sp. SWIR-1, isolated from a deep-sea hydrothermal vent.</title>
        <authorList>
            <person name="Li X."/>
        </authorList>
    </citation>
    <scope>NUCLEOTIDE SEQUENCE [LARGE SCALE GENOMIC DNA]</scope>
    <source>
        <strain evidence="10 11">SWIR-1</strain>
    </source>
</reference>
<dbReference type="EMBL" id="CP120733">
    <property type="protein sequence ID" value="WFD08910.1"/>
    <property type="molecule type" value="Genomic_DNA"/>
</dbReference>
<dbReference type="PANTHER" id="PTHR43757">
    <property type="entry name" value="AMINOMETHYLTRANSFERASE"/>
    <property type="match status" value="1"/>
</dbReference>
<evidence type="ECO:0000256" key="6">
    <source>
        <dbReference type="ARBA" id="ARBA00047665"/>
    </source>
</evidence>
<dbReference type="InterPro" id="IPR028896">
    <property type="entry name" value="GcvT/YgfZ/DmdA"/>
</dbReference>
<evidence type="ECO:0000259" key="8">
    <source>
        <dbReference type="Pfam" id="PF01571"/>
    </source>
</evidence>
<dbReference type="InterPro" id="IPR027266">
    <property type="entry name" value="TrmE/GcvT-like"/>
</dbReference>
<evidence type="ECO:0000313" key="10">
    <source>
        <dbReference type="EMBL" id="WFD08910.1"/>
    </source>
</evidence>
<dbReference type="EC" id="2.1.2.10" evidence="2 7"/>
<evidence type="ECO:0000256" key="7">
    <source>
        <dbReference type="HAMAP-Rule" id="MF_00259"/>
    </source>
</evidence>
<dbReference type="SUPFAM" id="SSF103025">
    <property type="entry name" value="Folate-binding domain"/>
    <property type="match status" value="1"/>
</dbReference>
<dbReference type="NCBIfam" id="NF001567">
    <property type="entry name" value="PRK00389.1"/>
    <property type="match status" value="1"/>
</dbReference>
<dbReference type="InterPro" id="IPR006223">
    <property type="entry name" value="GcvT"/>
</dbReference>
<dbReference type="Proteomes" id="UP001222800">
    <property type="component" value="Chromosome"/>
</dbReference>
<dbReference type="InterPro" id="IPR013977">
    <property type="entry name" value="GcvT_C"/>
</dbReference>
<dbReference type="Pfam" id="PF01571">
    <property type="entry name" value="GCV_T"/>
    <property type="match status" value="1"/>
</dbReference>
<dbReference type="InterPro" id="IPR006222">
    <property type="entry name" value="GCVT_N"/>
</dbReference>
<keyword evidence="11" id="KW-1185">Reference proteome</keyword>
<dbReference type="InterPro" id="IPR029043">
    <property type="entry name" value="GcvT/YgfZ_C"/>
</dbReference>
<dbReference type="NCBIfam" id="TIGR00528">
    <property type="entry name" value="gcvT"/>
    <property type="match status" value="1"/>
</dbReference>
<comment type="catalytic activity">
    <reaction evidence="6 7">
        <text>N(6)-[(R)-S(8)-aminomethyldihydrolipoyl]-L-lysyl-[protein] + (6S)-5,6,7,8-tetrahydrofolate = N(6)-[(R)-dihydrolipoyl]-L-lysyl-[protein] + (6R)-5,10-methylene-5,6,7,8-tetrahydrofolate + NH4(+)</text>
        <dbReference type="Rhea" id="RHEA:16945"/>
        <dbReference type="Rhea" id="RHEA-COMP:10475"/>
        <dbReference type="Rhea" id="RHEA-COMP:10492"/>
        <dbReference type="ChEBI" id="CHEBI:15636"/>
        <dbReference type="ChEBI" id="CHEBI:28938"/>
        <dbReference type="ChEBI" id="CHEBI:57453"/>
        <dbReference type="ChEBI" id="CHEBI:83100"/>
        <dbReference type="ChEBI" id="CHEBI:83143"/>
        <dbReference type="EC" id="2.1.2.10"/>
    </reaction>
</comment>
<comment type="function">
    <text evidence="7">The glycine cleavage system catalyzes the degradation of glycine.</text>
</comment>
<comment type="subunit">
    <text evidence="7">The glycine cleavage system is composed of four proteins: P, T, L and H.</text>
</comment>
<evidence type="ECO:0000313" key="11">
    <source>
        <dbReference type="Proteomes" id="UP001222800"/>
    </source>
</evidence>